<name>A0A0J8S404_COCIT</name>
<proteinExistence type="predicted"/>
<gene>
    <name evidence="1" type="ORF">CIHG_09965</name>
</gene>
<dbReference type="EMBL" id="DS017056">
    <property type="protein sequence ID" value="KMU92155.1"/>
    <property type="molecule type" value="Genomic_DNA"/>
</dbReference>
<accession>A0A0J8S404</accession>
<dbReference type="VEuPathDB" id="FungiDB:CIHG_09965"/>
<protein>
    <submittedName>
        <fullName evidence="1">Uncharacterized protein</fullName>
    </submittedName>
</protein>
<evidence type="ECO:0000313" key="2">
    <source>
        <dbReference type="Proteomes" id="UP000054563"/>
    </source>
</evidence>
<organism evidence="1 2">
    <name type="scientific">Coccidioides immitis H538.4</name>
    <dbReference type="NCBI Taxonomy" id="396776"/>
    <lineage>
        <taxon>Eukaryota</taxon>
        <taxon>Fungi</taxon>
        <taxon>Dikarya</taxon>
        <taxon>Ascomycota</taxon>
        <taxon>Pezizomycotina</taxon>
        <taxon>Eurotiomycetes</taxon>
        <taxon>Eurotiomycetidae</taxon>
        <taxon>Onygenales</taxon>
        <taxon>Onygenaceae</taxon>
        <taxon>Coccidioides</taxon>
    </lineage>
</organism>
<dbReference type="AlphaFoldDB" id="A0A0J8S404"/>
<sequence>MQIDTTPCPSPTITNQIYPAVRLTCTLDKNSTIIPVERHAGFRSKEGVPGSTVQLRLKARRGPSRAASLPITRHPVKGGGKKEELILASRLRGCHDTLQSGKTNRLVPFGQGGVANQIKAAVPEHTEKRDGETPVRHFFSCPAWVHEGAVYQQCIPVEAHPYLGWLRKHAETGPNLVINPAVLPSA</sequence>
<dbReference type="Proteomes" id="UP000054563">
    <property type="component" value="Unassembled WGS sequence"/>
</dbReference>
<reference evidence="2" key="1">
    <citation type="journal article" date="2010" name="Genome Res.">
        <title>Population genomic sequencing of Coccidioides fungi reveals recent hybridization and transposon control.</title>
        <authorList>
            <person name="Neafsey D.E."/>
            <person name="Barker B.M."/>
            <person name="Sharpton T.J."/>
            <person name="Stajich J.E."/>
            <person name="Park D.J."/>
            <person name="Whiston E."/>
            <person name="Hung C.-Y."/>
            <person name="McMahan C."/>
            <person name="White J."/>
            <person name="Sykes S."/>
            <person name="Heiman D."/>
            <person name="Young S."/>
            <person name="Zeng Q."/>
            <person name="Abouelleil A."/>
            <person name="Aftuck L."/>
            <person name="Bessette D."/>
            <person name="Brown A."/>
            <person name="FitzGerald M."/>
            <person name="Lui A."/>
            <person name="Macdonald J.P."/>
            <person name="Priest M."/>
            <person name="Orbach M.J."/>
            <person name="Galgiani J.N."/>
            <person name="Kirkland T.N."/>
            <person name="Cole G.T."/>
            <person name="Birren B.W."/>
            <person name="Henn M.R."/>
            <person name="Taylor J.W."/>
            <person name="Rounsley S.D."/>
        </authorList>
    </citation>
    <scope>NUCLEOTIDE SEQUENCE [LARGE SCALE GENOMIC DNA]</scope>
    <source>
        <strain evidence="2">H538.4</strain>
    </source>
</reference>
<evidence type="ECO:0000313" key="1">
    <source>
        <dbReference type="EMBL" id="KMU92155.1"/>
    </source>
</evidence>